<dbReference type="InterPro" id="IPR019903">
    <property type="entry name" value="RIC_family"/>
</dbReference>
<dbReference type="Proteomes" id="UP000295781">
    <property type="component" value="Chromosome"/>
</dbReference>
<dbReference type="AlphaFoldDB" id="A0A4P2Q0W8"/>
<evidence type="ECO:0000313" key="2">
    <source>
        <dbReference type="EMBL" id="AUX22839.1"/>
    </source>
</evidence>
<dbReference type="PANTHER" id="PTHR36438:SF1">
    <property type="entry name" value="IRON-SULFUR CLUSTER REPAIR PROTEIN YTFE"/>
    <property type="match status" value="1"/>
</dbReference>
<dbReference type="RefSeq" id="WP_129347935.1">
    <property type="nucleotide sequence ID" value="NZ_CP012670.1"/>
</dbReference>
<gene>
    <name evidence="2" type="ORF">SOCEGT47_033550</name>
</gene>
<proteinExistence type="predicted"/>
<reference evidence="2 3" key="1">
    <citation type="submission" date="2015-09" db="EMBL/GenBank/DDBJ databases">
        <title>Sorangium comparison.</title>
        <authorList>
            <person name="Zaburannyi N."/>
            <person name="Bunk B."/>
            <person name="Overmann J."/>
            <person name="Mueller R."/>
        </authorList>
    </citation>
    <scope>NUCLEOTIDE SEQUENCE [LARGE SCALE GENOMIC DNA]</scope>
    <source>
        <strain evidence="2 3">So ceGT47</strain>
    </source>
</reference>
<dbReference type="Gene3D" id="1.20.120.520">
    <property type="entry name" value="nmb1532 protein domain like"/>
    <property type="match status" value="1"/>
</dbReference>
<dbReference type="PANTHER" id="PTHR36438">
    <property type="entry name" value="IRON-SULFUR CLUSTER REPAIR PROTEIN YTFE"/>
    <property type="match status" value="1"/>
</dbReference>
<name>A0A4P2Q0W8_SORCE</name>
<protein>
    <submittedName>
        <fullName evidence="2">Uncharacterized protein</fullName>
    </submittedName>
</protein>
<organism evidence="2 3">
    <name type="scientific">Sorangium cellulosum</name>
    <name type="common">Polyangium cellulosum</name>
    <dbReference type="NCBI Taxonomy" id="56"/>
    <lineage>
        <taxon>Bacteria</taxon>
        <taxon>Pseudomonadati</taxon>
        <taxon>Myxococcota</taxon>
        <taxon>Polyangia</taxon>
        <taxon>Polyangiales</taxon>
        <taxon>Polyangiaceae</taxon>
        <taxon>Sorangium</taxon>
    </lineage>
</organism>
<dbReference type="OrthoDB" id="9797132at2"/>
<evidence type="ECO:0000313" key="3">
    <source>
        <dbReference type="Proteomes" id="UP000295781"/>
    </source>
</evidence>
<dbReference type="GO" id="GO:0005737">
    <property type="term" value="C:cytoplasm"/>
    <property type="evidence" value="ECO:0007669"/>
    <property type="project" value="UniProtKB-SubCell"/>
</dbReference>
<sequence>MLYEASLETKDPYFAEYFANPEGWDPYDVRRTDEEAMLISEHADHAMRTPEHLETLLGVELTEIAGLAPPGREPSSRHFGAMRDEHLAVAKHLETIRDASDDFALPDWACGSYRALFGELQAIEQDIFQHVHLENHVLAPRFGA</sequence>
<accession>A0A4P2Q0W8</accession>
<comment type="subcellular location">
    <subcellularLocation>
        <location evidence="1">Cytoplasm</location>
    </subcellularLocation>
</comment>
<evidence type="ECO:0000256" key="1">
    <source>
        <dbReference type="ARBA" id="ARBA00004496"/>
    </source>
</evidence>
<dbReference type="EMBL" id="CP012670">
    <property type="protein sequence ID" value="AUX22839.1"/>
    <property type="molecule type" value="Genomic_DNA"/>
</dbReference>